<proteinExistence type="predicted"/>
<protein>
    <recommendedName>
        <fullName evidence="4">Cathepsin propeptide inhibitor domain-containing protein</fullName>
    </recommendedName>
</protein>
<name>A0ABD3FKK8_9STRA</name>
<dbReference type="Proteomes" id="UP001632037">
    <property type="component" value="Unassembled WGS sequence"/>
</dbReference>
<evidence type="ECO:0000313" key="3">
    <source>
        <dbReference type="Proteomes" id="UP001632037"/>
    </source>
</evidence>
<organism evidence="2 3">
    <name type="scientific">Phytophthora oleae</name>
    <dbReference type="NCBI Taxonomy" id="2107226"/>
    <lineage>
        <taxon>Eukaryota</taxon>
        <taxon>Sar</taxon>
        <taxon>Stramenopiles</taxon>
        <taxon>Oomycota</taxon>
        <taxon>Peronosporomycetes</taxon>
        <taxon>Peronosporales</taxon>
        <taxon>Peronosporaceae</taxon>
        <taxon>Phytophthora</taxon>
    </lineage>
</organism>
<comment type="caution">
    <text evidence="2">The sequence shown here is derived from an EMBL/GenBank/DDBJ whole genome shotgun (WGS) entry which is preliminary data.</text>
</comment>
<gene>
    <name evidence="2" type="ORF">V7S43_007520</name>
</gene>
<dbReference type="EMBL" id="JBIMZQ010000014">
    <property type="protein sequence ID" value="KAL3667288.1"/>
    <property type="molecule type" value="Genomic_DNA"/>
</dbReference>
<evidence type="ECO:0000256" key="1">
    <source>
        <dbReference type="SAM" id="MobiDB-lite"/>
    </source>
</evidence>
<dbReference type="AlphaFoldDB" id="A0ABD3FKK8"/>
<accession>A0ABD3FKK8</accession>
<evidence type="ECO:0008006" key="4">
    <source>
        <dbReference type="Google" id="ProtNLM"/>
    </source>
</evidence>
<evidence type="ECO:0000313" key="2">
    <source>
        <dbReference type="EMBL" id="KAL3667288.1"/>
    </source>
</evidence>
<feature type="compositionally biased region" description="Polar residues" evidence="1">
    <location>
        <begin position="1"/>
        <end position="12"/>
    </location>
</feature>
<feature type="region of interest" description="Disordered" evidence="1">
    <location>
        <begin position="1"/>
        <end position="27"/>
    </location>
</feature>
<keyword evidence="3" id="KW-1185">Reference proteome</keyword>
<sequence length="186" mass="20311">MDLANTTGNDPHQSPGKRKAGDMASSDACTRDEYGTVTEQIPVKGGCNTVVTQSLTASTDAPSQANGGETSVNVGEEMTSRTFASWEAFDVYLAEYEAQTFQKFRVRLNKTAAARNKAIERDKSSAPPIPLEWFFMRKCTSAPTAGSIKHRAKENALDRSHVLWAARNRLICVFAVVEPITSLYCA</sequence>
<reference evidence="2 3" key="1">
    <citation type="submission" date="2024-09" db="EMBL/GenBank/DDBJ databases">
        <title>Genome sequencing and assembly of Phytophthora oleae, isolate VK10A, causative agent of rot of olive drupes.</title>
        <authorList>
            <person name="Conti Taguali S."/>
            <person name="Riolo M."/>
            <person name="La Spada F."/>
            <person name="Cacciola S.O."/>
            <person name="Dionisio G."/>
        </authorList>
    </citation>
    <scope>NUCLEOTIDE SEQUENCE [LARGE SCALE GENOMIC DNA]</scope>
    <source>
        <strain evidence="2 3">VK10A</strain>
    </source>
</reference>